<dbReference type="Proteomes" id="UP000305196">
    <property type="component" value="Unassembled WGS sequence"/>
</dbReference>
<protein>
    <submittedName>
        <fullName evidence="2">Vir protein, putative</fullName>
    </submittedName>
</protein>
<dbReference type="VEuPathDB" id="PlasmoDB:PVPAM_060009500"/>
<dbReference type="AlphaFoldDB" id="A0A1G4E5I8"/>
<dbReference type="InterPro" id="IPR008780">
    <property type="entry name" value="Plasmodium_Vir"/>
</dbReference>
<sequence>MRCNPTISDKSYDFFDNILKYVNVAEKLEGDASIELQYKDCNGFSSQYIKENIEKGEKICDKYLKLYNSLINDISNPQSDPNYEKKLKFLNYWLNSKLTESGINKITCVNEFASDIEDYIWQYLPKNYTKVFTYNIKDEDLNQMNVLYNLYKKYSKMHSELEKQSCTPKDLELDCSNECFHEYKLHRSRCIGVQNKFCDELDVFKRKYETLYEKVEAKGKHYFEFFKRLPENENSNIISISLLGSGLGIGSLFGLLYKFTPLGQIFKSNNRRLTKGYSNNDDELRKISFMNQENEPINFQKEIYNIKYYSAGNL</sequence>
<organism evidence="2 3">
    <name type="scientific">Plasmodium vivax</name>
    <name type="common">malaria parasite P. vivax</name>
    <dbReference type="NCBI Taxonomy" id="5855"/>
    <lineage>
        <taxon>Eukaryota</taxon>
        <taxon>Sar</taxon>
        <taxon>Alveolata</taxon>
        <taxon>Apicomplexa</taxon>
        <taxon>Aconoidasida</taxon>
        <taxon>Haemosporida</taxon>
        <taxon>Plasmodiidae</taxon>
        <taxon>Plasmodium</taxon>
        <taxon>Plasmodium (Plasmodium)</taxon>
    </lineage>
</organism>
<feature type="transmembrane region" description="Helical" evidence="1">
    <location>
        <begin position="237"/>
        <end position="257"/>
    </location>
</feature>
<evidence type="ECO:0000313" key="2">
    <source>
        <dbReference type="EMBL" id="SCA82056.1"/>
    </source>
</evidence>
<evidence type="ECO:0000256" key="1">
    <source>
        <dbReference type="SAM" id="Phobius"/>
    </source>
</evidence>
<dbReference type="Pfam" id="PF05795">
    <property type="entry name" value="Plasmodium_Vir"/>
    <property type="match status" value="1"/>
</dbReference>
<dbReference type="VEuPathDB" id="PlasmoDB:PVP01_0006480"/>
<name>A0A1G4E5I8_PLAVI</name>
<keyword evidence="1" id="KW-0812">Transmembrane</keyword>
<accession>A0A1G4E5I8</accession>
<evidence type="ECO:0000313" key="3">
    <source>
        <dbReference type="Proteomes" id="UP000305196"/>
    </source>
</evidence>
<dbReference type="EMBL" id="FLYI01000466">
    <property type="protein sequence ID" value="SCA82056.1"/>
    <property type="molecule type" value="Genomic_DNA"/>
</dbReference>
<gene>
    <name evidence="2" type="ORF">PVC01_000107000</name>
</gene>
<reference evidence="2 3" key="1">
    <citation type="submission" date="2016-07" db="EMBL/GenBank/DDBJ databases">
        <authorList>
            <consortium name="Pathogen Informatics"/>
        </authorList>
    </citation>
    <scope>NUCLEOTIDE SEQUENCE [LARGE SCALE GENOMIC DNA]</scope>
</reference>
<keyword evidence="1" id="KW-1133">Transmembrane helix</keyword>
<proteinExistence type="predicted"/>
<dbReference type="VEuPathDB" id="PlasmoDB:PVW1_120006400"/>
<keyword evidence="1" id="KW-0472">Membrane</keyword>